<evidence type="ECO:0000256" key="6">
    <source>
        <dbReference type="SAM" id="MobiDB-lite"/>
    </source>
</evidence>
<evidence type="ECO:0000256" key="5">
    <source>
        <dbReference type="PIRNR" id="PIRNR017811"/>
    </source>
</evidence>
<keyword evidence="9" id="KW-1185">Reference proteome</keyword>
<dbReference type="InterPro" id="IPR044898">
    <property type="entry name" value="CDI_dom_sf"/>
</dbReference>
<dbReference type="PANTHER" id="PTHR46776">
    <property type="entry name" value="CYCLIN-DEPENDENT KINASE INHIBITOR 4-RELATED"/>
    <property type="match status" value="1"/>
</dbReference>
<comment type="caution">
    <text evidence="8">The sequence shown here is derived from an EMBL/GenBank/DDBJ whole genome shotgun (WGS) entry which is preliminary data.</text>
</comment>
<protein>
    <recommendedName>
        <fullName evidence="5">Cyclin-dependent kinase inhibitor</fullName>
    </recommendedName>
</protein>
<evidence type="ECO:0000259" key="7">
    <source>
        <dbReference type="Pfam" id="PF02234"/>
    </source>
</evidence>
<evidence type="ECO:0000256" key="2">
    <source>
        <dbReference type="ARBA" id="ARBA00010274"/>
    </source>
</evidence>
<dbReference type="Gene3D" id="4.10.365.10">
    <property type="entry name" value="p27"/>
    <property type="match status" value="1"/>
</dbReference>
<evidence type="ECO:0000256" key="3">
    <source>
        <dbReference type="ARBA" id="ARBA00023013"/>
    </source>
</evidence>
<evidence type="ECO:0000313" key="9">
    <source>
        <dbReference type="Proteomes" id="UP000823775"/>
    </source>
</evidence>
<dbReference type="EMBL" id="JACEIK010001017">
    <property type="protein sequence ID" value="MCD7465109.1"/>
    <property type="molecule type" value="Genomic_DNA"/>
</dbReference>
<organism evidence="8 9">
    <name type="scientific">Datura stramonium</name>
    <name type="common">Jimsonweed</name>
    <name type="synonym">Common thornapple</name>
    <dbReference type="NCBI Taxonomy" id="4076"/>
    <lineage>
        <taxon>Eukaryota</taxon>
        <taxon>Viridiplantae</taxon>
        <taxon>Streptophyta</taxon>
        <taxon>Embryophyta</taxon>
        <taxon>Tracheophyta</taxon>
        <taxon>Spermatophyta</taxon>
        <taxon>Magnoliopsida</taxon>
        <taxon>eudicotyledons</taxon>
        <taxon>Gunneridae</taxon>
        <taxon>Pentapetalae</taxon>
        <taxon>asterids</taxon>
        <taxon>lamiids</taxon>
        <taxon>Solanales</taxon>
        <taxon>Solanaceae</taxon>
        <taxon>Solanoideae</taxon>
        <taxon>Datureae</taxon>
        <taxon>Datura</taxon>
    </lineage>
</organism>
<name>A0ABS8T275_DATST</name>
<dbReference type="PIRSF" id="PIRSF017811">
    <property type="entry name" value="CDK_inhib_pln"/>
    <property type="match status" value="1"/>
</dbReference>
<feature type="domain" description="Cyclin-dependent kinase inhibitor" evidence="7">
    <location>
        <begin position="145"/>
        <end position="187"/>
    </location>
</feature>
<sequence>MGRYMRKCKGIGEVTIMEVSDVDMDVPATKKRKICDGDVKLSPALLRLRSHSGVADTPGSLVSPASSVNSKENCASSEPAGSPTSCCSSYGSLDLDENGMEVIASAENRVQTRSSSERQAESGELESTKMARHESPRRRMPEIKPSENEIEEFLAKCEKDMLKRFREKYNFDFEKEEPLEGRYEWVQKIGGT</sequence>
<feature type="region of interest" description="Disordered" evidence="6">
    <location>
        <begin position="107"/>
        <end position="146"/>
    </location>
</feature>
<proteinExistence type="inferred from homology"/>
<feature type="region of interest" description="Disordered" evidence="6">
    <location>
        <begin position="53"/>
        <end position="86"/>
    </location>
</feature>
<comment type="similarity">
    <text evidence="2 5">Belongs to the CDI family. ICK/KRP subfamily.</text>
</comment>
<keyword evidence="4" id="KW-0131">Cell cycle</keyword>
<reference evidence="8 9" key="1">
    <citation type="journal article" date="2021" name="BMC Genomics">
        <title>Datura genome reveals duplications of psychoactive alkaloid biosynthetic genes and high mutation rate following tissue culture.</title>
        <authorList>
            <person name="Rajewski A."/>
            <person name="Carter-House D."/>
            <person name="Stajich J."/>
            <person name="Litt A."/>
        </authorList>
    </citation>
    <scope>NUCLEOTIDE SEQUENCE [LARGE SCALE GENOMIC DNA]</scope>
    <source>
        <strain evidence="8">AR-01</strain>
    </source>
</reference>
<accession>A0ABS8T275</accession>
<evidence type="ECO:0000313" key="8">
    <source>
        <dbReference type="EMBL" id="MCD7465109.1"/>
    </source>
</evidence>
<comment type="subcellular location">
    <subcellularLocation>
        <location evidence="1">Nucleus</location>
        <location evidence="1">Nucleoplasm</location>
    </subcellularLocation>
</comment>
<dbReference type="InterPro" id="IPR044275">
    <property type="entry name" value="KRP"/>
</dbReference>
<evidence type="ECO:0000256" key="1">
    <source>
        <dbReference type="ARBA" id="ARBA00004642"/>
    </source>
</evidence>
<keyword evidence="3 5" id="KW-0649">Protein kinase inhibitor</keyword>
<gene>
    <name evidence="8" type="ORF">HAX54_000570</name>
</gene>
<feature type="compositionally biased region" description="Basic and acidic residues" evidence="6">
    <location>
        <begin position="115"/>
        <end position="146"/>
    </location>
</feature>
<dbReference type="InterPro" id="IPR003175">
    <property type="entry name" value="CDI_dom"/>
</dbReference>
<dbReference type="Proteomes" id="UP000823775">
    <property type="component" value="Unassembled WGS sequence"/>
</dbReference>
<feature type="compositionally biased region" description="Polar residues" evidence="6">
    <location>
        <begin position="63"/>
        <end position="76"/>
    </location>
</feature>
<evidence type="ECO:0000256" key="4">
    <source>
        <dbReference type="ARBA" id="ARBA00023306"/>
    </source>
</evidence>
<dbReference type="Pfam" id="PF02234">
    <property type="entry name" value="CDI"/>
    <property type="match status" value="1"/>
</dbReference>